<feature type="domain" description="Major facilitator superfamily (MFS) profile" evidence="9">
    <location>
        <begin position="27"/>
        <end position="438"/>
    </location>
</feature>
<evidence type="ECO:0000256" key="4">
    <source>
        <dbReference type="ARBA" id="ARBA00022692"/>
    </source>
</evidence>
<evidence type="ECO:0000256" key="7">
    <source>
        <dbReference type="SAM" id="MobiDB-lite"/>
    </source>
</evidence>
<evidence type="ECO:0000256" key="6">
    <source>
        <dbReference type="ARBA" id="ARBA00023136"/>
    </source>
</evidence>
<feature type="transmembrane region" description="Helical" evidence="8">
    <location>
        <begin position="199"/>
        <end position="218"/>
    </location>
</feature>
<proteinExistence type="predicted"/>
<dbReference type="EMBL" id="JAGINU010000001">
    <property type="protein sequence ID" value="MBP2369044.1"/>
    <property type="molecule type" value="Genomic_DNA"/>
</dbReference>
<dbReference type="PROSITE" id="PS00217">
    <property type="entry name" value="SUGAR_TRANSPORT_2"/>
    <property type="match status" value="1"/>
</dbReference>
<feature type="transmembrane region" description="Helical" evidence="8">
    <location>
        <begin position="390"/>
        <end position="409"/>
    </location>
</feature>
<dbReference type="Proteomes" id="UP001519295">
    <property type="component" value="Unassembled WGS sequence"/>
</dbReference>
<protein>
    <submittedName>
        <fullName evidence="10">MFS family permease</fullName>
    </submittedName>
</protein>
<keyword evidence="6 8" id="KW-0472">Membrane</keyword>
<comment type="subcellular location">
    <subcellularLocation>
        <location evidence="1">Cell membrane</location>
        <topology evidence="1">Multi-pass membrane protein</topology>
    </subcellularLocation>
</comment>
<evidence type="ECO:0000313" key="10">
    <source>
        <dbReference type="EMBL" id="MBP2369044.1"/>
    </source>
</evidence>
<keyword evidence="2" id="KW-0813">Transport</keyword>
<feature type="transmembrane region" description="Helical" evidence="8">
    <location>
        <begin position="292"/>
        <end position="310"/>
    </location>
</feature>
<sequence length="462" mass="48658">MDTSGSNPKSSTVDPDRPADPRATRKAAWAGLVGTTLEQYDFVIYGTASALVFSTLFFPNVSPAIGILASFSAYAVGFLARPLGGLFFSRYGDRLGRKWILVTTLLVMGGSTLLIGLLPTYETIGIFAPVLLVLCRFLQGFGAGAEQAGAATLLTETVGRGRRGRYASLVMVGAALGTALGAVVWIAVQLLPEEAVLAWGWRLVFISSLVVTVVAMVIRRKLDESPVFTELKEAHVAPRKPASEVFQHGRRPMLLALFMNVGASAQSYTFQVFIASYLVSTVGVDASFVPKVLLIGAICGGIAAFGFGALSDRIGRKPVYSSIMLAIVLLPGPAFIAMNTGNPTAIVVTLIIGFVLAVNGGVGVQMSYFPELFGSRYRYAGVTLGREFSSALGGGVAPLICAALLSAFSGSWIPVAVYMSGMALISLIAARMAPETVDRDLTVPEDAGAPATQRTEARTPGR</sequence>
<feature type="transmembrane region" description="Helical" evidence="8">
    <location>
        <begin position="166"/>
        <end position="187"/>
    </location>
</feature>
<keyword evidence="4 8" id="KW-0812">Transmembrane</keyword>
<evidence type="ECO:0000256" key="8">
    <source>
        <dbReference type="SAM" id="Phobius"/>
    </source>
</evidence>
<dbReference type="PANTHER" id="PTHR43045:SF1">
    <property type="entry name" value="SHIKIMATE TRANSPORTER"/>
    <property type="match status" value="1"/>
</dbReference>
<feature type="region of interest" description="Disordered" evidence="7">
    <location>
        <begin position="1"/>
        <end position="22"/>
    </location>
</feature>
<dbReference type="InterPro" id="IPR005829">
    <property type="entry name" value="Sugar_transporter_CS"/>
</dbReference>
<accession>A0ABS4VYL5</accession>
<organism evidence="10 11">
    <name type="scientific">Pseudonocardia parietis</name>
    <dbReference type="NCBI Taxonomy" id="570936"/>
    <lineage>
        <taxon>Bacteria</taxon>
        <taxon>Bacillati</taxon>
        <taxon>Actinomycetota</taxon>
        <taxon>Actinomycetes</taxon>
        <taxon>Pseudonocardiales</taxon>
        <taxon>Pseudonocardiaceae</taxon>
        <taxon>Pseudonocardia</taxon>
    </lineage>
</organism>
<dbReference type="InterPro" id="IPR011701">
    <property type="entry name" value="MFS"/>
</dbReference>
<keyword evidence="5 8" id="KW-1133">Transmembrane helix</keyword>
<evidence type="ECO:0000259" key="9">
    <source>
        <dbReference type="PROSITE" id="PS50850"/>
    </source>
</evidence>
<feature type="transmembrane region" description="Helical" evidence="8">
    <location>
        <begin position="99"/>
        <end position="118"/>
    </location>
</feature>
<dbReference type="Pfam" id="PF07690">
    <property type="entry name" value="MFS_1"/>
    <property type="match status" value="1"/>
</dbReference>
<dbReference type="SUPFAM" id="SSF103473">
    <property type="entry name" value="MFS general substrate transporter"/>
    <property type="match status" value="1"/>
</dbReference>
<feature type="transmembrane region" description="Helical" evidence="8">
    <location>
        <begin position="319"/>
        <end position="338"/>
    </location>
</feature>
<feature type="region of interest" description="Disordered" evidence="7">
    <location>
        <begin position="443"/>
        <end position="462"/>
    </location>
</feature>
<dbReference type="PROSITE" id="PS50850">
    <property type="entry name" value="MFS"/>
    <property type="match status" value="1"/>
</dbReference>
<evidence type="ECO:0000313" key="11">
    <source>
        <dbReference type="Proteomes" id="UP001519295"/>
    </source>
</evidence>
<gene>
    <name evidence="10" type="ORF">JOF36_004740</name>
</gene>
<reference evidence="10 11" key="1">
    <citation type="submission" date="2021-03" db="EMBL/GenBank/DDBJ databases">
        <title>Sequencing the genomes of 1000 actinobacteria strains.</title>
        <authorList>
            <person name="Klenk H.-P."/>
        </authorList>
    </citation>
    <scope>NUCLEOTIDE SEQUENCE [LARGE SCALE GENOMIC DNA]</scope>
    <source>
        <strain evidence="10 11">DSM 45256</strain>
    </source>
</reference>
<keyword evidence="11" id="KW-1185">Reference proteome</keyword>
<evidence type="ECO:0000256" key="3">
    <source>
        <dbReference type="ARBA" id="ARBA00022475"/>
    </source>
</evidence>
<feature type="transmembrane region" description="Helical" evidence="8">
    <location>
        <begin position="344"/>
        <end position="369"/>
    </location>
</feature>
<feature type="transmembrane region" description="Helical" evidence="8">
    <location>
        <begin position="64"/>
        <end position="87"/>
    </location>
</feature>
<dbReference type="InterPro" id="IPR020846">
    <property type="entry name" value="MFS_dom"/>
</dbReference>
<evidence type="ECO:0000256" key="2">
    <source>
        <dbReference type="ARBA" id="ARBA00022448"/>
    </source>
</evidence>
<evidence type="ECO:0000256" key="1">
    <source>
        <dbReference type="ARBA" id="ARBA00004651"/>
    </source>
</evidence>
<feature type="transmembrane region" description="Helical" evidence="8">
    <location>
        <begin position="254"/>
        <end position="280"/>
    </location>
</feature>
<dbReference type="InterPro" id="IPR036259">
    <property type="entry name" value="MFS_trans_sf"/>
</dbReference>
<feature type="transmembrane region" description="Helical" evidence="8">
    <location>
        <begin position="415"/>
        <end position="433"/>
    </location>
</feature>
<comment type="caution">
    <text evidence="10">The sequence shown here is derived from an EMBL/GenBank/DDBJ whole genome shotgun (WGS) entry which is preliminary data.</text>
</comment>
<keyword evidence="3" id="KW-1003">Cell membrane</keyword>
<dbReference type="Gene3D" id="1.20.1250.20">
    <property type="entry name" value="MFS general substrate transporter like domains"/>
    <property type="match status" value="2"/>
</dbReference>
<evidence type="ECO:0000256" key="5">
    <source>
        <dbReference type="ARBA" id="ARBA00022989"/>
    </source>
</evidence>
<dbReference type="RefSeq" id="WP_210030821.1">
    <property type="nucleotide sequence ID" value="NZ_JAGINU010000001.1"/>
</dbReference>
<name>A0ABS4VYL5_9PSEU</name>
<dbReference type="PANTHER" id="PTHR43045">
    <property type="entry name" value="SHIKIMATE TRANSPORTER"/>
    <property type="match status" value="1"/>
</dbReference>
<feature type="compositionally biased region" description="Polar residues" evidence="7">
    <location>
        <begin position="1"/>
        <end position="13"/>
    </location>
</feature>
<dbReference type="CDD" id="cd17369">
    <property type="entry name" value="MFS_ShiA_like"/>
    <property type="match status" value="1"/>
</dbReference>
<feature type="transmembrane region" description="Helical" evidence="8">
    <location>
        <begin position="124"/>
        <end position="145"/>
    </location>
</feature>